<dbReference type="AlphaFoldDB" id="A0A9D5JT12"/>
<feature type="transmembrane region" description="Helical" evidence="7">
    <location>
        <begin position="66"/>
        <end position="83"/>
    </location>
</feature>
<dbReference type="InterPro" id="IPR011527">
    <property type="entry name" value="ABC1_TM_dom"/>
</dbReference>
<keyword evidence="5 7" id="KW-1133">Transmembrane helix</keyword>
<evidence type="ECO:0000256" key="2">
    <source>
        <dbReference type="ARBA" id="ARBA00022692"/>
    </source>
</evidence>
<evidence type="ECO:0000256" key="5">
    <source>
        <dbReference type="ARBA" id="ARBA00022989"/>
    </source>
</evidence>
<dbReference type="InterPro" id="IPR005898">
    <property type="entry name" value="Cyc_pep_transpt_SyrD/YojI"/>
</dbReference>
<dbReference type="InterPro" id="IPR036640">
    <property type="entry name" value="ABC1_TM_sf"/>
</dbReference>
<comment type="caution">
    <text evidence="10">The sequence shown here is derived from an EMBL/GenBank/DDBJ whole genome shotgun (WGS) entry which is preliminary data.</text>
</comment>
<feature type="transmembrane region" description="Helical" evidence="7">
    <location>
        <begin position="164"/>
        <end position="181"/>
    </location>
</feature>
<dbReference type="PANTHER" id="PTHR24221">
    <property type="entry name" value="ATP-BINDING CASSETTE SUB-FAMILY B"/>
    <property type="match status" value="1"/>
</dbReference>
<dbReference type="NCBIfam" id="TIGR01194">
    <property type="entry name" value="cyc_pep_trnsptr"/>
    <property type="match status" value="1"/>
</dbReference>
<dbReference type="InterPro" id="IPR003593">
    <property type="entry name" value="AAA+_ATPase"/>
</dbReference>
<keyword evidence="3" id="KW-0547">Nucleotide-binding</keyword>
<organism evidence="10 11">
    <name type="scientific">candidate division KSB3 bacterium</name>
    <dbReference type="NCBI Taxonomy" id="2044937"/>
    <lineage>
        <taxon>Bacteria</taxon>
        <taxon>candidate division KSB3</taxon>
    </lineage>
</organism>
<dbReference type="SUPFAM" id="SSF52540">
    <property type="entry name" value="P-loop containing nucleoside triphosphate hydrolases"/>
    <property type="match status" value="1"/>
</dbReference>
<feature type="domain" description="ABC transmembrane type-1" evidence="9">
    <location>
        <begin position="37"/>
        <end position="290"/>
    </location>
</feature>
<comment type="subcellular location">
    <subcellularLocation>
        <location evidence="1">Cell membrane</location>
        <topology evidence="1">Multi-pass membrane protein</topology>
    </subcellularLocation>
</comment>
<evidence type="ECO:0000313" key="11">
    <source>
        <dbReference type="Proteomes" id="UP000649604"/>
    </source>
</evidence>
<dbReference type="GO" id="GO:1904680">
    <property type="term" value="F:peptide transmembrane transporter activity"/>
    <property type="evidence" value="ECO:0007669"/>
    <property type="project" value="InterPro"/>
</dbReference>
<dbReference type="Pfam" id="PF00005">
    <property type="entry name" value="ABC_tran"/>
    <property type="match status" value="1"/>
</dbReference>
<evidence type="ECO:0000313" key="10">
    <source>
        <dbReference type="EMBL" id="MBD3323702.1"/>
    </source>
</evidence>
<feature type="domain" description="ABC transporter" evidence="8">
    <location>
        <begin position="341"/>
        <end position="554"/>
    </location>
</feature>
<feature type="transmembrane region" description="Helical" evidence="7">
    <location>
        <begin position="247"/>
        <end position="268"/>
    </location>
</feature>
<dbReference type="InterPro" id="IPR039421">
    <property type="entry name" value="Type_1_exporter"/>
</dbReference>
<evidence type="ECO:0000256" key="7">
    <source>
        <dbReference type="SAM" id="Phobius"/>
    </source>
</evidence>
<dbReference type="Gene3D" id="1.20.1560.10">
    <property type="entry name" value="ABC transporter type 1, transmembrane domain"/>
    <property type="match status" value="1"/>
</dbReference>
<evidence type="ECO:0000259" key="8">
    <source>
        <dbReference type="PROSITE" id="PS50893"/>
    </source>
</evidence>
<name>A0A9D5JT12_9BACT</name>
<evidence type="ECO:0000256" key="6">
    <source>
        <dbReference type="ARBA" id="ARBA00023136"/>
    </source>
</evidence>
<dbReference type="GO" id="GO:0005886">
    <property type="term" value="C:plasma membrane"/>
    <property type="evidence" value="ECO:0007669"/>
    <property type="project" value="UniProtKB-SubCell"/>
</dbReference>
<dbReference type="GO" id="GO:0005524">
    <property type="term" value="F:ATP binding"/>
    <property type="evidence" value="ECO:0007669"/>
    <property type="project" value="UniProtKB-KW"/>
</dbReference>
<keyword evidence="6 7" id="KW-0472">Membrane</keyword>
<keyword evidence="2 7" id="KW-0812">Transmembrane</keyword>
<dbReference type="PROSITE" id="PS50893">
    <property type="entry name" value="ABC_TRANSPORTER_2"/>
    <property type="match status" value="1"/>
</dbReference>
<dbReference type="PANTHER" id="PTHR24221:SF654">
    <property type="entry name" value="ATP-BINDING CASSETTE SUB-FAMILY B MEMBER 6"/>
    <property type="match status" value="1"/>
</dbReference>
<dbReference type="GO" id="GO:0140359">
    <property type="term" value="F:ABC-type transporter activity"/>
    <property type="evidence" value="ECO:0007669"/>
    <property type="project" value="InterPro"/>
</dbReference>
<accession>A0A9D5JT12</accession>
<gene>
    <name evidence="10" type="ORF">GF339_03900</name>
</gene>
<dbReference type="EMBL" id="WJJP01000117">
    <property type="protein sequence ID" value="MBD3323702.1"/>
    <property type="molecule type" value="Genomic_DNA"/>
</dbReference>
<dbReference type="GO" id="GO:0016887">
    <property type="term" value="F:ATP hydrolysis activity"/>
    <property type="evidence" value="ECO:0007669"/>
    <property type="project" value="InterPro"/>
</dbReference>
<keyword evidence="4" id="KW-0067">ATP-binding</keyword>
<dbReference type="SMART" id="SM00382">
    <property type="entry name" value="AAA"/>
    <property type="match status" value="1"/>
</dbReference>
<feature type="transmembrane region" description="Helical" evidence="7">
    <location>
        <begin position="36"/>
        <end position="54"/>
    </location>
</feature>
<evidence type="ECO:0000256" key="1">
    <source>
        <dbReference type="ARBA" id="ARBA00004651"/>
    </source>
</evidence>
<evidence type="ECO:0000256" key="3">
    <source>
        <dbReference type="ARBA" id="ARBA00022741"/>
    </source>
</evidence>
<evidence type="ECO:0000259" key="9">
    <source>
        <dbReference type="PROSITE" id="PS50929"/>
    </source>
</evidence>
<dbReference type="Gene3D" id="3.40.50.300">
    <property type="entry name" value="P-loop containing nucleotide triphosphate hydrolases"/>
    <property type="match status" value="1"/>
</dbReference>
<dbReference type="InterPro" id="IPR027417">
    <property type="entry name" value="P-loop_NTPase"/>
</dbReference>
<reference evidence="10" key="1">
    <citation type="submission" date="2019-11" db="EMBL/GenBank/DDBJ databases">
        <title>Microbial mats filling the niche in hypersaline microbial mats.</title>
        <authorList>
            <person name="Wong H.L."/>
            <person name="Macleod F.I."/>
            <person name="White R.A. III"/>
            <person name="Burns B.P."/>
        </authorList>
    </citation>
    <scope>NUCLEOTIDE SEQUENCE</scope>
    <source>
        <strain evidence="10">Rbin_158</strain>
    </source>
</reference>
<dbReference type="InterPro" id="IPR003439">
    <property type="entry name" value="ABC_transporter-like_ATP-bd"/>
</dbReference>
<protein>
    <submittedName>
        <fullName evidence="10">Cyclic peptide export ABC transporter</fullName>
    </submittedName>
</protein>
<dbReference type="GO" id="GO:0034040">
    <property type="term" value="F:ATPase-coupled lipid transmembrane transporter activity"/>
    <property type="evidence" value="ECO:0007669"/>
    <property type="project" value="TreeGrafter"/>
</dbReference>
<dbReference type="GO" id="GO:0015833">
    <property type="term" value="P:peptide transport"/>
    <property type="evidence" value="ECO:0007669"/>
    <property type="project" value="InterPro"/>
</dbReference>
<dbReference type="SUPFAM" id="SSF90123">
    <property type="entry name" value="ABC transporter transmembrane region"/>
    <property type="match status" value="1"/>
</dbReference>
<dbReference type="Proteomes" id="UP000649604">
    <property type="component" value="Unassembled WGS sequence"/>
</dbReference>
<dbReference type="PROSITE" id="PS50929">
    <property type="entry name" value="ABC_TM1F"/>
    <property type="match status" value="1"/>
</dbReference>
<proteinExistence type="predicted"/>
<sequence>MNTGPTTQLPIITTLQQWQTLWEDSKAILLKPTMSMAILAALFETALIATLYTVANLDQPPTDRHVVLFLLALSLYILTARIFKRSLHRRFEQRIATIRLNVMDRVRKTDLQTFETIGAEKIYTALTLDVKAISEISYTIAVTVYAIFLLLGVSVYLLLLSRHVFFFVVMAFVMVGGIYAYNQFLITRQIEQVRHQEKHLFEALSHLLNGFKELRLNDKKNDDFFYQSFTHHLKQTQSLKRRITKRFIDNYTITYGFWMALMSIPILLVPLGGLVSGDQLMTFVGIILFLPTNYLAEEIPKIVMASISIQRLYELKEVLALLEDTPSEPPSLPESVEFEELAYHDMTFQYLTNGEHPFAVGPINLSIRAGEILFITGGNGSGKTTLLKLLTGLYHPDTGQSFLNRQPIHIAQHRELFAAIFTDYHLFDRCYGRTQLDAQQIQTLLRTMQLEDTVQFSHGQFSTHDVSTGQKKRLALITAIMEDKPIYIFDEWAADQDPYFRQYFYTTLLPSLKNQGKAVIAVTHDDAYFSTADRIVTMDYGQIVEASLLSEATV</sequence>
<evidence type="ECO:0000256" key="4">
    <source>
        <dbReference type="ARBA" id="ARBA00022840"/>
    </source>
</evidence>
<feature type="transmembrane region" description="Helical" evidence="7">
    <location>
        <begin position="136"/>
        <end position="158"/>
    </location>
</feature>